<proteinExistence type="predicted"/>
<evidence type="ECO:0000313" key="1">
    <source>
        <dbReference type="EMBL" id="PLX17583.1"/>
    </source>
</evidence>
<comment type="caution">
    <text evidence="1">The sequence shown here is derived from an EMBL/GenBank/DDBJ whole genome shotgun (WGS) entry which is preliminary data.</text>
</comment>
<name>A0A2N5ZG34_MUIH1</name>
<dbReference type="Proteomes" id="UP000234857">
    <property type="component" value="Unassembled WGS sequence"/>
</dbReference>
<evidence type="ECO:0000313" key="2">
    <source>
        <dbReference type="Proteomes" id="UP000234857"/>
    </source>
</evidence>
<accession>A0A2N5ZG34</accession>
<sequence length="864" mass="97725">MRNKSSKINKIMIILILFSVQLCVSGIELNYVNHNVPGNLVLTNEKILKINLIEHYLQINFIYEMINIDIQESMMSDMENTVLGNKKNNNSKELQKSADNIEKYMKKIVDLTINKKEYYKDTYRVGMRILSLDLNPDSIQAFLLYPLISQLVDDQLSVFLGKSYENLKKLKNEIKDYLNTRHFIDMLNKLDVKDSDLITLCQFEGDNVKVIYYNRSNGSVFLKRLSQGAMLGDFKCVNVSDKQARFYDSNKRKFIDLNYLEYEQDKNLFIFNEIKKDEYNILNWFENLSEFDIEESGNFNLYLKVVDPQGKLINPSQVKIDNEIYSSDSNGMITINFDTSSFNESEKIITVVFKGKKEVKRDFKLKIIPRKINIGFGGGSNANAGIGGEVPFALNGTLGAQVGLGANVNFYVNDITDLSEDFVEYSFNKKVGVSAGLDVGPEWAPIETEILGRRAGVRGGVSGGLGVEGELCKNAVYKYVSPYSNYLNEQALLFASCINSANIMGNASLNIITEDMKRSFISNHLSHIGYGIGAGVEAGIKAGVGAGLVTLNEKGKVKDVDFGVSTDVIDIKSKISSSFELGIETNCSTSNRDDKTSLVFQLNGEANLVLGKYEFLFSGIMKDILPNWWKQNINGIISCSISGTFDQKNDLEETVISFSIEKEVKDHLYDEMLTPFYGLLMKKNAESVDYSELNKIKGVCITYNFTFDKKQSEKYFKPFISLITLYNNGLVNMLNNKEKIQLIMDETLKNLNDISEERIAYSENTKFILEKIDMNLLKGKVKALGAAELGLSFNVLKTKSFLSKKGYVENLKTYPVEEYNYSDKLAQTDRSLNYLTEKISDNLYSEFEKVGRKFSSKHGLESFM</sequence>
<organism evidence="1 2">
    <name type="scientific">Muiribacterium halophilum</name>
    <dbReference type="NCBI Taxonomy" id="2053465"/>
    <lineage>
        <taxon>Bacteria</taxon>
        <taxon>Candidatus Muiribacteriota</taxon>
        <taxon>Candidatus Muiribacteriia</taxon>
        <taxon>Candidatus Muiribacteriales</taxon>
        <taxon>Candidatus Muiribacteriaceae</taxon>
        <taxon>Candidatus Muiribacterium</taxon>
    </lineage>
</organism>
<reference evidence="1 2" key="1">
    <citation type="submission" date="2017-11" db="EMBL/GenBank/DDBJ databases">
        <title>Genome-resolved metagenomics identifies genetic mobility, metabolic interactions, and unexpected diversity in perchlorate-reducing communities.</title>
        <authorList>
            <person name="Barnum T.P."/>
            <person name="Figueroa I.A."/>
            <person name="Carlstrom C.I."/>
            <person name="Lucas L.N."/>
            <person name="Engelbrektson A.L."/>
            <person name="Coates J.D."/>
        </authorList>
    </citation>
    <scope>NUCLEOTIDE SEQUENCE [LARGE SCALE GENOMIC DNA]</scope>
    <source>
        <strain evidence="1">BM706</strain>
    </source>
</reference>
<dbReference type="AlphaFoldDB" id="A0A2N5ZG34"/>
<protein>
    <submittedName>
        <fullName evidence="1">Uncharacterized protein</fullName>
    </submittedName>
</protein>
<gene>
    <name evidence="1" type="ORF">C0601_07450</name>
</gene>
<dbReference type="EMBL" id="PKTG01000085">
    <property type="protein sequence ID" value="PLX17583.1"/>
    <property type="molecule type" value="Genomic_DNA"/>
</dbReference>